<keyword evidence="3" id="KW-0963">Cytoplasm</keyword>
<protein>
    <recommendedName>
        <fullName evidence="8">Dynactin subunit 2</fullName>
    </recommendedName>
</protein>
<keyword evidence="4" id="KW-0243">Dynein</keyword>
<dbReference type="FunCoup" id="C3ZHP4">
    <property type="interactions" value="841"/>
</dbReference>
<evidence type="ECO:0000256" key="3">
    <source>
        <dbReference type="ARBA" id="ARBA00022490"/>
    </source>
</evidence>
<gene>
    <name evidence="7" type="ORF">BRAFLDRAFT_122397</name>
</gene>
<dbReference type="GO" id="GO:0005869">
    <property type="term" value="C:dynactin complex"/>
    <property type="evidence" value="ECO:0007669"/>
    <property type="project" value="InterPro"/>
</dbReference>
<dbReference type="InParanoid" id="C3ZHP4"/>
<dbReference type="GO" id="GO:0007017">
    <property type="term" value="P:microtubule-based process"/>
    <property type="evidence" value="ECO:0007669"/>
    <property type="project" value="InterPro"/>
</dbReference>
<dbReference type="Pfam" id="PF04912">
    <property type="entry name" value="Dynamitin"/>
    <property type="match status" value="1"/>
</dbReference>
<evidence type="ECO:0000313" key="7">
    <source>
        <dbReference type="EMBL" id="EEN48039.1"/>
    </source>
</evidence>
<dbReference type="PANTHER" id="PTHR15346">
    <property type="entry name" value="DYNACTIN SUBUNIT"/>
    <property type="match status" value="1"/>
</dbReference>
<evidence type="ECO:0000256" key="6">
    <source>
        <dbReference type="SAM" id="MobiDB-lite"/>
    </source>
</evidence>
<dbReference type="EMBL" id="GG666623">
    <property type="protein sequence ID" value="EEN48039.1"/>
    <property type="molecule type" value="Genomic_DNA"/>
</dbReference>
<evidence type="ECO:0000256" key="4">
    <source>
        <dbReference type="ARBA" id="ARBA00023017"/>
    </source>
</evidence>
<sequence length="454" mass="50294">MADPKYADLPGIDYQPDVYETSDLPEDDQATYVVVARCGRAVYGHPSHAGSIPPQPDCLLKQNSSGHVTPLMELDLYAEGEELNSDAVSSLPVNPNSAYEKFKGKVVSSKSLDFSDRISGSRRTGYETRTEYEILGEGEGVETPQQKFQRLQCEMKELVEDVENLKTAMKDTSETDQLNPVQVSQQVQVLQKQLYELHLEQVLGQEAAADITDPHNALPKKVITQLDAIKSGSAMTKTPTKKGLFSRAAPAGSTDQQVTYELYYRPEQAKLQEKAKLGQLEERIQRLEAAVGHSPEKVSALTRDASSKSLLGAVASLEARTTMLDPIQLDHIEARMQGVLQKLAELNKQRAAVEDADKQSKISELYDLMKKWESMANSLPQVVERMAALSELHEQAMQFSQALSQLDTTQQQLSTTLKSNTTMVKELQDNFATNMATIESNCKALDARLKTVNK</sequence>
<dbReference type="GO" id="GO:0005737">
    <property type="term" value="C:cytoplasm"/>
    <property type="evidence" value="ECO:0007669"/>
    <property type="project" value="UniProtKB-SubCell"/>
</dbReference>
<feature type="coiled-coil region" evidence="5">
    <location>
        <begin position="329"/>
        <end position="356"/>
    </location>
</feature>
<dbReference type="STRING" id="7739.C3ZHP4"/>
<dbReference type="Gene3D" id="1.10.287.1490">
    <property type="match status" value="1"/>
</dbReference>
<feature type="coiled-coil region" evidence="5">
    <location>
        <begin position="148"/>
        <end position="175"/>
    </location>
</feature>
<comment type="subcellular location">
    <subcellularLocation>
        <location evidence="1">Cytoplasm</location>
    </subcellularLocation>
</comment>
<dbReference type="GO" id="GO:0030286">
    <property type="term" value="C:dynein complex"/>
    <property type="evidence" value="ECO:0007669"/>
    <property type="project" value="UniProtKB-KW"/>
</dbReference>
<dbReference type="eggNOG" id="KOG3958">
    <property type="taxonomic scope" value="Eukaryota"/>
</dbReference>
<evidence type="ECO:0000256" key="5">
    <source>
        <dbReference type="SAM" id="Coils"/>
    </source>
</evidence>
<feature type="region of interest" description="Disordered" evidence="6">
    <location>
        <begin position="1"/>
        <end position="25"/>
    </location>
</feature>
<proteinExistence type="inferred from homology"/>
<accession>C3ZHP4</accession>
<dbReference type="AlphaFoldDB" id="C3ZHP4"/>
<evidence type="ECO:0000256" key="2">
    <source>
        <dbReference type="ARBA" id="ARBA00006176"/>
    </source>
</evidence>
<evidence type="ECO:0008006" key="8">
    <source>
        <dbReference type="Google" id="ProtNLM"/>
    </source>
</evidence>
<comment type="similarity">
    <text evidence="2">Belongs to the dynactin subunit 2 family.</text>
</comment>
<evidence type="ECO:0000256" key="1">
    <source>
        <dbReference type="ARBA" id="ARBA00004496"/>
    </source>
</evidence>
<name>C3ZHP4_BRAFL</name>
<keyword evidence="5" id="KW-0175">Coiled coil</keyword>
<organism>
    <name type="scientific">Branchiostoma floridae</name>
    <name type="common">Florida lancelet</name>
    <name type="synonym">Amphioxus</name>
    <dbReference type="NCBI Taxonomy" id="7739"/>
    <lineage>
        <taxon>Eukaryota</taxon>
        <taxon>Metazoa</taxon>
        <taxon>Chordata</taxon>
        <taxon>Cephalochordata</taxon>
        <taxon>Leptocardii</taxon>
        <taxon>Amphioxiformes</taxon>
        <taxon>Branchiostomatidae</taxon>
        <taxon>Branchiostoma</taxon>
    </lineage>
</organism>
<dbReference type="InterPro" id="IPR028133">
    <property type="entry name" value="Dynamitin"/>
</dbReference>
<reference evidence="7" key="1">
    <citation type="journal article" date="2008" name="Nature">
        <title>The amphioxus genome and the evolution of the chordate karyotype.</title>
        <authorList>
            <consortium name="US DOE Joint Genome Institute (JGI-PGF)"/>
            <person name="Putnam N.H."/>
            <person name="Butts T."/>
            <person name="Ferrier D.E.K."/>
            <person name="Furlong R.F."/>
            <person name="Hellsten U."/>
            <person name="Kawashima T."/>
            <person name="Robinson-Rechavi M."/>
            <person name="Shoguchi E."/>
            <person name="Terry A."/>
            <person name="Yu J.-K."/>
            <person name="Benito-Gutierrez E.L."/>
            <person name="Dubchak I."/>
            <person name="Garcia-Fernandez J."/>
            <person name="Gibson-Brown J.J."/>
            <person name="Grigoriev I.V."/>
            <person name="Horton A.C."/>
            <person name="de Jong P.J."/>
            <person name="Jurka J."/>
            <person name="Kapitonov V.V."/>
            <person name="Kohara Y."/>
            <person name="Kuroki Y."/>
            <person name="Lindquist E."/>
            <person name="Lucas S."/>
            <person name="Osoegawa K."/>
            <person name="Pennacchio L.A."/>
            <person name="Salamov A.A."/>
            <person name="Satou Y."/>
            <person name="Sauka-Spengler T."/>
            <person name="Schmutz J."/>
            <person name="Shin-I T."/>
            <person name="Toyoda A."/>
            <person name="Bronner-Fraser M."/>
            <person name="Fujiyama A."/>
            <person name="Holland L.Z."/>
            <person name="Holland P.W.H."/>
            <person name="Satoh N."/>
            <person name="Rokhsar D.S."/>
        </authorList>
    </citation>
    <scope>NUCLEOTIDE SEQUENCE [LARGE SCALE GENOMIC DNA]</scope>
    <source>
        <strain evidence="7">S238N-H82</strain>
        <tissue evidence="7">Testes</tissue>
    </source>
</reference>